<evidence type="ECO:0000256" key="1">
    <source>
        <dbReference type="ARBA" id="ARBA00022448"/>
    </source>
</evidence>
<dbReference type="FunFam" id="3.40.50.300:FF:000421">
    <property type="entry name" value="Branched-chain amino acid ABC transporter ATP-binding protein"/>
    <property type="match status" value="1"/>
</dbReference>
<dbReference type="PROSITE" id="PS50893">
    <property type="entry name" value="ABC_TRANSPORTER_2"/>
    <property type="match status" value="1"/>
</dbReference>
<dbReference type="SMART" id="SM00382">
    <property type="entry name" value="AAA"/>
    <property type="match status" value="1"/>
</dbReference>
<dbReference type="Pfam" id="PF12399">
    <property type="entry name" value="BCA_ABC_TP_C"/>
    <property type="match status" value="1"/>
</dbReference>
<protein>
    <recommendedName>
        <fullName evidence="5">ABC transporter domain-containing protein</fullName>
    </recommendedName>
</protein>
<dbReference type="InterPro" id="IPR003593">
    <property type="entry name" value="AAA+_ATPase"/>
</dbReference>
<organism evidence="6 7">
    <name type="scientific">Vescimonas fastidiosa</name>
    <dbReference type="NCBI Taxonomy" id="2714353"/>
    <lineage>
        <taxon>Bacteria</taxon>
        <taxon>Bacillati</taxon>
        <taxon>Bacillota</taxon>
        <taxon>Clostridia</taxon>
        <taxon>Eubacteriales</taxon>
        <taxon>Oscillospiraceae</taxon>
        <taxon>Vescimonas</taxon>
    </lineage>
</organism>
<evidence type="ECO:0000313" key="6">
    <source>
        <dbReference type="EMBL" id="BCK78146.1"/>
    </source>
</evidence>
<dbReference type="GO" id="GO:0005886">
    <property type="term" value="C:plasma membrane"/>
    <property type="evidence" value="ECO:0007669"/>
    <property type="project" value="TreeGrafter"/>
</dbReference>
<dbReference type="SUPFAM" id="SSF52540">
    <property type="entry name" value="P-loop containing nucleoside triphosphate hydrolases"/>
    <property type="match status" value="1"/>
</dbReference>
<dbReference type="KEGG" id="vfa:MM35RIKEN_03380"/>
<feature type="domain" description="ABC transporter" evidence="5">
    <location>
        <begin position="208"/>
        <end position="461"/>
    </location>
</feature>
<dbReference type="CDD" id="cd03219">
    <property type="entry name" value="ABC_Mj1267_LivG_branched"/>
    <property type="match status" value="1"/>
</dbReference>
<keyword evidence="1" id="KW-0813">Transport</keyword>
<dbReference type="InterPro" id="IPR003439">
    <property type="entry name" value="ABC_transporter-like_ATP-bd"/>
</dbReference>
<keyword evidence="3" id="KW-0067">ATP-binding</keyword>
<sequence length="468" mass="52896">MARTDRAYRKMMRRKTMLCAEKDYRDILLRDCQEQARKKTDAYRTQLMRELYTAHPDWIPAEEAGKIVFDSRMAQFDADMAFVRKQASTRAAKAISKDPACAEREEEKLQQLQKEHEELRNQYSCRLQREISAQLTDMPGDGAEREAAVSDIERKVDAFRAEQEKAAQKQMETIRQAEDSKIQKLSDALGKLQLTPADRPGLPEGVVLRVQDLCMYFGGVHAVDGLSFDVKKGEIFGLIGPNGAGKTTVFNCITQFYKPTSGTLLFENKAGEVISLPEEKVHDVVLQGIVRTFQNVEVIREVSVLDNLLIAGHRQFTAGILSQALHLPTLKKQERIIREKALRVLEFMGLTEYRDWYAAGLPYGILKKIEIARTLMCDPQLIILDEPAAGLNDTETLELAELIRRIRDTMGCTILLVEHDMGLVMNICQTVCAISFGKLLAIGTPEEIQKDPQVQKAYLGESDEEVEK</sequence>
<evidence type="ECO:0000313" key="7">
    <source>
        <dbReference type="Proteomes" id="UP000681343"/>
    </source>
</evidence>
<proteinExistence type="predicted"/>
<reference evidence="6" key="1">
    <citation type="submission" date="2020-09" db="EMBL/GenBank/DDBJ databases">
        <title>New species isolated from human feces.</title>
        <authorList>
            <person name="Kitahara M."/>
            <person name="Shigeno Y."/>
            <person name="Shime M."/>
            <person name="Matsumoto Y."/>
            <person name="Nakamura S."/>
            <person name="Motooka D."/>
            <person name="Fukuoka S."/>
            <person name="Nishikawa H."/>
            <person name="Benno Y."/>
        </authorList>
    </citation>
    <scope>NUCLEOTIDE SEQUENCE</scope>
    <source>
        <strain evidence="6">MM35</strain>
    </source>
</reference>
<evidence type="ECO:0000256" key="4">
    <source>
        <dbReference type="SAM" id="Coils"/>
    </source>
</evidence>
<dbReference type="GO" id="GO:0005524">
    <property type="term" value="F:ATP binding"/>
    <property type="evidence" value="ECO:0007669"/>
    <property type="project" value="UniProtKB-KW"/>
</dbReference>
<dbReference type="Proteomes" id="UP000681343">
    <property type="component" value="Chromosome"/>
</dbReference>
<keyword evidence="2" id="KW-0547">Nucleotide-binding</keyword>
<dbReference type="Pfam" id="PF00005">
    <property type="entry name" value="ABC_tran"/>
    <property type="match status" value="1"/>
</dbReference>
<dbReference type="InterPro" id="IPR051120">
    <property type="entry name" value="ABC_AA/LPS_Transport"/>
</dbReference>
<evidence type="ECO:0000259" key="5">
    <source>
        <dbReference type="PROSITE" id="PS50893"/>
    </source>
</evidence>
<evidence type="ECO:0000256" key="3">
    <source>
        <dbReference type="ARBA" id="ARBA00022840"/>
    </source>
</evidence>
<dbReference type="RefSeq" id="WP_228738066.1">
    <property type="nucleotide sequence ID" value="NZ_AP023415.1"/>
</dbReference>
<dbReference type="InterPro" id="IPR027417">
    <property type="entry name" value="P-loop_NTPase"/>
</dbReference>
<name>A0A810PWR1_9FIRM</name>
<dbReference type="InterPro" id="IPR032823">
    <property type="entry name" value="BCA_ABC_TP_C"/>
</dbReference>
<dbReference type="AlphaFoldDB" id="A0A810PWR1"/>
<dbReference type="PANTHER" id="PTHR45772">
    <property type="entry name" value="CONSERVED COMPONENT OF ABC TRANSPORTER FOR NATURAL AMINO ACIDS-RELATED"/>
    <property type="match status" value="1"/>
</dbReference>
<dbReference type="Gene3D" id="3.40.50.300">
    <property type="entry name" value="P-loop containing nucleotide triphosphate hydrolases"/>
    <property type="match status" value="1"/>
</dbReference>
<dbReference type="PANTHER" id="PTHR45772:SF9">
    <property type="entry name" value="CONSERVED COMPONENT OF ABC TRANSPORTER FOR NATURAL AMINO ACIDS"/>
    <property type="match status" value="1"/>
</dbReference>
<keyword evidence="7" id="KW-1185">Reference proteome</keyword>
<keyword evidence="4" id="KW-0175">Coiled coil</keyword>
<gene>
    <name evidence="6" type="ORF">MM35RIKEN_03380</name>
</gene>
<accession>A0A810PWR1</accession>
<feature type="coiled-coil region" evidence="4">
    <location>
        <begin position="102"/>
        <end position="180"/>
    </location>
</feature>
<dbReference type="GO" id="GO:0016887">
    <property type="term" value="F:ATP hydrolysis activity"/>
    <property type="evidence" value="ECO:0007669"/>
    <property type="project" value="InterPro"/>
</dbReference>
<dbReference type="EMBL" id="AP023415">
    <property type="protein sequence ID" value="BCK78146.1"/>
    <property type="molecule type" value="Genomic_DNA"/>
</dbReference>
<evidence type="ECO:0000256" key="2">
    <source>
        <dbReference type="ARBA" id="ARBA00022741"/>
    </source>
</evidence>